<name>A0A074Y431_AURSE</name>
<dbReference type="GeneID" id="25367047"/>
<protein>
    <submittedName>
        <fullName evidence="1">Uncharacterized protein</fullName>
    </submittedName>
</protein>
<dbReference type="OrthoDB" id="10642870at2759"/>
<dbReference type="InParanoid" id="A0A074Y431"/>
<evidence type="ECO:0000313" key="1">
    <source>
        <dbReference type="EMBL" id="KEQ92480.1"/>
    </source>
</evidence>
<dbReference type="HOGENOM" id="CLU_1758458_0_0_1"/>
<dbReference type="AlphaFoldDB" id="A0A074Y431"/>
<dbReference type="EMBL" id="KL584770">
    <property type="protein sequence ID" value="KEQ92480.1"/>
    <property type="molecule type" value="Genomic_DNA"/>
</dbReference>
<keyword evidence="2" id="KW-1185">Reference proteome</keyword>
<dbReference type="RefSeq" id="XP_013341054.1">
    <property type="nucleotide sequence ID" value="XM_013485600.1"/>
</dbReference>
<gene>
    <name evidence="1" type="ORF">AUEXF2481DRAFT_420805</name>
</gene>
<accession>A0A074Y431</accession>
<dbReference type="Proteomes" id="UP000030641">
    <property type="component" value="Unassembled WGS sequence"/>
</dbReference>
<organism evidence="1 2">
    <name type="scientific">Aureobasidium subglaciale (strain EXF-2481)</name>
    <name type="common">Aureobasidium pullulans var. subglaciale</name>
    <dbReference type="NCBI Taxonomy" id="1043005"/>
    <lineage>
        <taxon>Eukaryota</taxon>
        <taxon>Fungi</taxon>
        <taxon>Dikarya</taxon>
        <taxon>Ascomycota</taxon>
        <taxon>Pezizomycotina</taxon>
        <taxon>Dothideomycetes</taxon>
        <taxon>Dothideomycetidae</taxon>
        <taxon>Dothideales</taxon>
        <taxon>Saccotheciaceae</taxon>
        <taxon>Aureobasidium</taxon>
    </lineage>
</organism>
<proteinExistence type="predicted"/>
<evidence type="ECO:0000313" key="2">
    <source>
        <dbReference type="Proteomes" id="UP000030641"/>
    </source>
</evidence>
<sequence>MSRTLVLIISSPQANHDSYAKTCASRNTSLLYNKTRHGMIGLCYLNPRHRIYVLHRSSSTPVFLRSALVAFAIAAIPVSLFCPRIMHVLTLRGQNSFHCRLAAWREGMRVLQTRLKSPYVRDENAETTTHFCFPSQKPNTNRDRVSQQ</sequence>
<reference evidence="1 2" key="1">
    <citation type="journal article" date="2014" name="BMC Genomics">
        <title>Genome sequencing of four Aureobasidium pullulans varieties: biotechnological potential, stress tolerance, and description of new species.</title>
        <authorList>
            <person name="Gostin Ar C."/>
            <person name="Ohm R.A."/>
            <person name="Kogej T."/>
            <person name="Sonjak S."/>
            <person name="Turk M."/>
            <person name="Zajc J."/>
            <person name="Zalar P."/>
            <person name="Grube M."/>
            <person name="Sun H."/>
            <person name="Han J."/>
            <person name="Sharma A."/>
            <person name="Chiniquy J."/>
            <person name="Ngan C.Y."/>
            <person name="Lipzen A."/>
            <person name="Barry K."/>
            <person name="Grigoriev I.V."/>
            <person name="Gunde-Cimerman N."/>
        </authorList>
    </citation>
    <scope>NUCLEOTIDE SEQUENCE [LARGE SCALE GENOMIC DNA]</scope>
    <source>
        <strain evidence="1 2">EXF-2481</strain>
    </source>
</reference>